<sequence length="239" mass="26651">MLSAIAFVFLFISPHIFALASIDRGTQAVLTSGAHTRPERVQGWIDPRLNGGRLLDFTTPTKGEPLNVIISANSDPYVLTDAGLHDYAKSIGFSEECLGLHVGNIHLADLGDGDNRKPEEFLARQYYFPIWGTCWESLYGGHHFRAWHQNGTLAPAGAWFLGVSKEENTNKHHTISKDGYNVGRDWLVDKALKGNKWKGIWWQAELEWVEGLLEPGRDGINHHIAQDGRVAVLTVNRGM</sequence>
<dbReference type="Proteomes" id="UP000076532">
    <property type="component" value="Unassembled WGS sequence"/>
</dbReference>
<evidence type="ECO:0000313" key="3">
    <source>
        <dbReference type="Proteomes" id="UP000076532"/>
    </source>
</evidence>
<reference evidence="2 3" key="1">
    <citation type="journal article" date="2016" name="Mol. Biol. Evol.">
        <title>Comparative Genomics of Early-Diverging Mushroom-Forming Fungi Provides Insights into the Origins of Lignocellulose Decay Capabilities.</title>
        <authorList>
            <person name="Nagy L.G."/>
            <person name="Riley R."/>
            <person name="Tritt A."/>
            <person name="Adam C."/>
            <person name="Daum C."/>
            <person name="Floudas D."/>
            <person name="Sun H."/>
            <person name="Yadav J.S."/>
            <person name="Pangilinan J."/>
            <person name="Larsson K.H."/>
            <person name="Matsuura K."/>
            <person name="Barry K."/>
            <person name="Labutti K."/>
            <person name="Kuo R."/>
            <person name="Ohm R.A."/>
            <person name="Bhattacharya S.S."/>
            <person name="Shirouzu T."/>
            <person name="Yoshinaga Y."/>
            <person name="Martin F.M."/>
            <person name="Grigoriev I.V."/>
            <person name="Hibbett D.S."/>
        </authorList>
    </citation>
    <scope>NUCLEOTIDE SEQUENCE [LARGE SCALE GENOMIC DNA]</scope>
    <source>
        <strain evidence="2 3">CBS 109695</strain>
    </source>
</reference>
<gene>
    <name evidence="2" type="ORF">FIBSPDRAFT_744699</name>
</gene>
<dbReference type="EMBL" id="KV417568">
    <property type="protein sequence ID" value="KZP18944.1"/>
    <property type="molecule type" value="Genomic_DNA"/>
</dbReference>
<evidence type="ECO:0000256" key="1">
    <source>
        <dbReference type="SAM" id="SignalP"/>
    </source>
</evidence>
<proteinExistence type="predicted"/>
<keyword evidence="1" id="KW-0732">Signal</keyword>
<protein>
    <submittedName>
        <fullName evidence="2">Uncharacterized protein</fullName>
    </submittedName>
</protein>
<keyword evidence="3" id="KW-1185">Reference proteome</keyword>
<dbReference type="AlphaFoldDB" id="A0A166HK33"/>
<dbReference type="OrthoDB" id="2310204at2759"/>
<name>A0A166HK33_9AGAM</name>
<organism evidence="2 3">
    <name type="scientific">Athelia psychrophila</name>
    <dbReference type="NCBI Taxonomy" id="1759441"/>
    <lineage>
        <taxon>Eukaryota</taxon>
        <taxon>Fungi</taxon>
        <taxon>Dikarya</taxon>
        <taxon>Basidiomycota</taxon>
        <taxon>Agaricomycotina</taxon>
        <taxon>Agaricomycetes</taxon>
        <taxon>Agaricomycetidae</taxon>
        <taxon>Atheliales</taxon>
        <taxon>Atheliaceae</taxon>
        <taxon>Athelia</taxon>
    </lineage>
</organism>
<feature type="signal peptide" evidence="1">
    <location>
        <begin position="1"/>
        <end position="18"/>
    </location>
</feature>
<accession>A0A166HK33</accession>
<evidence type="ECO:0000313" key="2">
    <source>
        <dbReference type="EMBL" id="KZP18944.1"/>
    </source>
</evidence>
<feature type="chain" id="PRO_5007874640" evidence="1">
    <location>
        <begin position="19"/>
        <end position="239"/>
    </location>
</feature>